<sequence>MLTRMGRRLPMIVNAIRRYTLLIIVTVTTLTIISTIIPVHYRNENLDYGKVKNIFTERLREWNTRNKSDKSTISLHKVIITQKLTTEETIKGWRVKTDISPTEKCRGVYKINNFKNTILNSIKDGAKFIYLASECDERTLHYLQRFELSNIMSILKYTGNATRPLVNHFLTVNDGTTNKRKLKEMAYKLGVWKTALIQKILFRNEIDAKGEIDSRAPPLVLNKNVHFIRDKVLFHYDAFWALVPILDDEAWSMWVQRLLQELDSWVAFLTVSPVNLRCPRGSKQINQLDQWKCENKTSFFACIRSLSKFMEQNKLLDSADEEVINDWLRMLSNTGYKEPKIDSKNKLQQGLVYRTLYHPRIESPLLNVTRSYQDICGRSTTKCPEPNVQKSTQKISSYLVTVVYNRESFYDIVSYIENIYRPHFTYIVFCGPVMDKFLRFVDSMKARVTFVEMDVKEFLKGQHGHRCIEASMKLNYDVEGMMHINDDVLLNVWNLQNLPLDRVWFQKALKMTPFSQATVPDVWERRAKTGGKWWSWSSKEMGKVKLEKAMHSVRELYESHPLAREYIDQVDENTGAGGKAMGFHGVSDIAYFPVKTFKRYLYAAQIFSPFEVMLELEIPSLIGGITNLRDILVLNGTYIWYDERDEFEKYYNPSHVFLHALKIAGCLKDQVCKGFLCDRYLPCL</sequence>
<evidence type="ECO:0000313" key="3">
    <source>
        <dbReference type="Proteomes" id="UP000030746"/>
    </source>
</evidence>
<gene>
    <name evidence="2" type="ORF">LOTGIDRAFT_239559</name>
</gene>
<dbReference type="Pfam" id="PF03385">
    <property type="entry name" value="STELLO"/>
    <property type="match status" value="1"/>
</dbReference>
<dbReference type="Proteomes" id="UP000030746">
    <property type="component" value="Unassembled WGS sequence"/>
</dbReference>
<keyword evidence="3" id="KW-1185">Reference proteome</keyword>
<name>V3ZNL0_LOTGI</name>
<feature type="transmembrane region" description="Helical" evidence="1">
    <location>
        <begin position="21"/>
        <end position="41"/>
    </location>
</feature>
<evidence type="ECO:0000313" key="2">
    <source>
        <dbReference type="EMBL" id="ESO92953.1"/>
    </source>
</evidence>
<dbReference type="CTD" id="20251099"/>
<dbReference type="PANTHER" id="PTHR31362">
    <property type="entry name" value="GLYCOSYLTRANSFERASE STELLO1-RELATED"/>
    <property type="match status" value="1"/>
</dbReference>
<dbReference type="AlphaFoldDB" id="V3ZNL0"/>
<keyword evidence="1" id="KW-0472">Membrane</keyword>
<dbReference type="OrthoDB" id="6160010at2759"/>
<organism evidence="2 3">
    <name type="scientific">Lottia gigantea</name>
    <name type="common">Giant owl limpet</name>
    <dbReference type="NCBI Taxonomy" id="225164"/>
    <lineage>
        <taxon>Eukaryota</taxon>
        <taxon>Metazoa</taxon>
        <taxon>Spiralia</taxon>
        <taxon>Lophotrochozoa</taxon>
        <taxon>Mollusca</taxon>
        <taxon>Gastropoda</taxon>
        <taxon>Patellogastropoda</taxon>
        <taxon>Lottioidea</taxon>
        <taxon>Lottiidae</taxon>
        <taxon>Lottia</taxon>
    </lineage>
</organism>
<dbReference type="GeneID" id="20251099"/>
<keyword evidence="1" id="KW-0812">Transmembrane</keyword>
<dbReference type="InterPro" id="IPR005049">
    <property type="entry name" value="STL-like"/>
</dbReference>
<dbReference type="EMBL" id="KB201978">
    <property type="protein sequence ID" value="ESO92953.1"/>
    <property type="molecule type" value="Genomic_DNA"/>
</dbReference>
<dbReference type="KEGG" id="lgi:LOTGIDRAFT_239559"/>
<protein>
    <submittedName>
        <fullName evidence="2">Uncharacterized protein</fullName>
    </submittedName>
</protein>
<reference evidence="2 3" key="1">
    <citation type="journal article" date="2013" name="Nature">
        <title>Insights into bilaterian evolution from three spiralian genomes.</title>
        <authorList>
            <person name="Simakov O."/>
            <person name="Marletaz F."/>
            <person name="Cho S.J."/>
            <person name="Edsinger-Gonzales E."/>
            <person name="Havlak P."/>
            <person name="Hellsten U."/>
            <person name="Kuo D.H."/>
            <person name="Larsson T."/>
            <person name="Lv J."/>
            <person name="Arendt D."/>
            <person name="Savage R."/>
            <person name="Osoegawa K."/>
            <person name="de Jong P."/>
            <person name="Grimwood J."/>
            <person name="Chapman J.A."/>
            <person name="Shapiro H."/>
            <person name="Aerts A."/>
            <person name="Otillar R.P."/>
            <person name="Terry A.Y."/>
            <person name="Boore J.L."/>
            <person name="Grigoriev I.V."/>
            <person name="Lindberg D.R."/>
            <person name="Seaver E.C."/>
            <person name="Weisblat D.A."/>
            <person name="Putnam N.H."/>
            <person name="Rokhsar D.S."/>
        </authorList>
    </citation>
    <scope>NUCLEOTIDE SEQUENCE [LARGE SCALE GENOMIC DNA]</scope>
</reference>
<dbReference type="STRING" id="225164.V3ZNL0"/>
<dbReference type="RefSeq" id="XP_009056357.1">
    <property type="nucleotide sequence ID" value="XM_009058109.1"/>
</dbReference>
<accession>V3ZNL0</accession>
<proteinExistence type="predicted"/>
<dbReference type="PANTHER" id="PTHR31362:SF0">
    <property type="entry name" value="EXOSTOSIN DOMAIN-CONTAINING PROTEIN-RELATED"/>
    <property type="match status" value="1"/>
</dbReference>
<dbReference type="HOGENOM" id="CLU_011678_1_0_1"/>
<keyword evidence="1" id="KW-1133">Transmembrane helix</keyword>
<evidence type="ECO:0000256" key="1">
    <source>
        <dbReference type="SAM" id="Phobius"/>
    </source>
</evidence>